<name>A0A174RJB8_9BACE</name>
<dbReference type="Proteomes" id="UP000095606">
    <property type="component" value="Unassembled WGS sequence"/>
</dbReference>
<sequence>MKTPSNKPPPFKNGVFALIFYLHFSTAQNRYNMYSEFIINFNTPNLRR</sequence>
<protein>
    <submittedName>
        <fullName evidence="1">Uncharacterized protein</fullName>
    </submittedName>
</protein>
<proteinExistence type="predicted"/>
<gene>
    <name evidence="1" type="ORF">ERS852461_03498</name>
</gene>
<evidence type="ECO:0000313" key="2">
    <source>
        <dbReference type="Proteomes" id="UP000095606"/>
    </source>
</evidence>
<accession>A0A174RJB8</accession>
<dbReference type="EMBL" id="CZAE01000018">
    <property type="protein sequence ID" value="CUP83235.1"/>
    <property type="molecule type" value="Genomic_DNA"/>
</dbReference>
<dbReference type="AlphaFoldDB" id="A0A174RJB8"/>
<reference evidence="1 2" key="1">
    <citation type="submission" date="2015-09" db="EMBL/GenBank/DDBJ databases">
        <authorList>
            <consortium name="Pathogen Informatics"/>
        </authorList>
    </citation>
    <scope>NUCLEOTIDE SEQUENCE [LARGE SCALE GENOMIC DNA]</scope>
    <source>
        <strain evidence="1 2">2789STDY5834846</strain>
    </source>
</reference>
<organism evidence="1 2">
    <name type="scientific">Bacteroides faecis</name>
    <dbReference type="NCBI Taxonomy" id="674529"/>
    <lineage>
        <taxon>Bacteria</taxon>
        <taxon>Pseudomonadati</taxon>
        <taxon>Bacteroidota</taxon>
        <taxon>Bacteroidia</taxon>
        <taxon>Bacteroidales</taxon>
        <taxon>Bacteroidaceae</taxon>
        <taxon>Bacteroides</taxon>
    </lineage>
</organism>
<evidence type="ECO:0000313" key="1">
    <source>
        <dbReference type="EMBL" id="CUP83235.1"/>
    </source>
</evidence>